<dbReference type="EMBL" id="JASCZI010273694">
    <property type="protein sequence ID" value="MED6225217.1"/>
    <property type="molecule type" value="Genomic_DNA"/>
</dbReference>
<protein>
    <submittedName>
        <fullName evidence="1">Uncharacterized protein</fullName>
    </submittedName>
</protein>
<keyword evidence="2" id="KW-1185">Reference proteome</keyword>
<evidence type="ECO:0000313" key="1">
    <source>
        <dbReference type="EMBL" id="MED6225217.1"/>
    </source>
</evidence>
<dbReference type="Proteomes" id="UP001341840">
    <property type="component" value="Unassembled WGS sequence"/>
</dbReference>
<sequence>MMLVSPIFVYASPIPPSLSLSTPVTGYLISFFPYLEELYEVGTPPKPKKGILGVGTKVADKESLFGTNLQFAVLSVLR</sequence>
<reference evidence="1 2" key="1">
    <citation type="journal article" date="2023" name="Plants (Basel)">
        <title>Bridging the Gap: Combining Genomics and Transcriptomics Approaches to Understand Stylosanthes scabra, an Orphan Legume from the Brazilian Caatinga.</title>
        <authorList>
            <person name="Ferreira-Neto J.R.C."/>
            <person name="da Silva M.D."/>
            <person name="Binneck E."/>
            <person name="de Melo N.F."/>
            <person name="da Silva R.H."/>
            <person name="de Melo A.L.T.M."/>
            <person name="Pandolfi V."/>
            <person name="Bustamante F.O."/>
            <person name="Brasileiro-Vidal A.C."/>
            <person name="Benko-Iseppon A.M."/>
        </authorList>
    </citation>
    <scope>NUCLEOTIDE SEQUENCE [LARGE SCALE GENOMIC DNA]</scope>
    <source>
        <tissue evidence="1">Leaves</tissue>
    </source>
</reference>
<gene>
    <name evidence="1" type="ORF">PIB30_091551</name>
</gene>
<accession>A0ABU6ZT83</accession>
<name>A0ABU6ZT83_9FABA</name>
<comment type="caution">
    <text evidence="1">The sequence shown here is derived from an EMBL/GenBank/DDBJ whole genome shotgun (WGS) entry which is preliminary data.</text>
</comment>
<proteinExistence type="predicted"/>
<organism evidence="1 2">
    <name type="scientific">Stylosanthes scabra</name>
    <dbReference type="NCBI Taxonomy" id="79078"/>
    <lineage>
        <taxon>Eukaryota</taxon>
        <taxon>Viridiplantae</taxon>
        <taxon>Streptophyta</taxon>
        <taxon>Embryophyta</taxon>
        <taxon>Tracheophyta</taxon>
        <taxon>Spermatophyta</taxon>
        <taxon>Magnoliopsida</taxon>
        <taxon>eudicotyledons</taxon>
        <taxon>Gunneridae</taxon>
        <taxon>Pentapetalae</taxon>
        <taxon>rosids</taxon>
        <taxon>fabids</taxon>
        <taxon>Fabales</taxon>
        <taxon>Fabaceae</taxon>
        <taxon>Papilionoideae</taxon>
        <taxon>50 kb inversion clade</taxon>
        <taxon>dalbergioids sensu lato</taxon>
        <taxon>Dalbergieae</taxon>
        <taxon>Pterocarpus clade</taxon>
        <taxon>Stylosanthes</taxon>
    </lineage>
</organism>
<evidence type="ECO:0000313" key="2">
    <source>
        <dbReference type="Proteomes" id="UP001341840"/>
    </source>
</evidence>